<dbReference type="Proteomes" id="UP000186601">
    <property type="component" value="Unassembled WGS sequence"/>
</dbReference>
<name>A0A2R6NFH8_9APHY</name>
<dbReference type="EMBL" id="MLYV02001294">
    <property type="protein sequence ID" value="PSR71144.1"/>
    <property type="molecule type" value="Genomic_DNA"/>
</dbReference>
<protein>
    <submittedName>
        <fullName evidence="1">Uncharacterized protein</fullName>
    </submittedName>
</protein>
<organism evidence="1 2">
    <name type="scientific">Hermanssonia centrifuga</name>
    <dbReference type="NCBI Taxonomy" id="98765"/>
    <lineage>
        <taxon>Eukaryota</taxon>
        <taxon>Fungi</taxon>
        <taxon>Dikarya</taxon>
        <taxon>Basidiomycota</taxon>
        <taxon>Agaricomycotina</taxon>
        <taxon>Agaricomycetes</taxon>
        <taxon>Polyporales</taxon>
        <taxon>Meruliaceae</taxon>
        <taxon>Hermanssonia</taxon>
    </lineage>
</organism>
<comment type="caution">
    <text evidence="1">The sequence shown here is derived from an EMBL/GenBank/DDBJ whole genome shotgun (WGS) entry which is preliminary data.</text>
</comment>
<evidence type="ECO:0000313" key="2">
    <source>
        <dbReference type="Proteomes" id="UP000186601"/>
    </source>
</evidence>
<evidence type="ECO:0000313" key="1">
    <source>
        <dbReference type="EMBL" id="PSR71144.1"/>
    </source>
</evidence>
<gene>
    <name evidence="1" type="ORF">PHLCEN_2v12990</name>
</gene>
<reference evidence="1 2" key="1">
    <citation type="submission" date="2018-02" db="EMBL/GenBank/DDBJ databases">
        <title>Genome sequence of the basidiomycete white-rot fungus Phlebia centrifuga.</title>
        <authorList>
            <person name="Granchi Z."/>
            <person name="Peng M."/>
            <person name="de Vries R.P."/>
            <person name="Hilden K."/>
            <person name="Makela M.R."/>
            <person name="Grigoriev I."/>
            <person name="Riley R."/>
        </authorList>
    </citation>
    <scope>NUCLEOTIDE SEQUENCE [LARGE SCALE GENOMIC DNA]</scope>
    <source>
        <strain evidence="1 2">FBCC195</strain>
    </source>
</reference>
<proteinExistence type="predicted"/>
<keyword evidence="2" id="KW-1185">Reference proteome</keyword>
<sequence>MLCVRIKQVGVRTSVFGLCEGEKEMKASHHPENAALSGVQTTIGPIDAYPAF</sequence>
<accession>A0A2R6NFH8</accession>
<dbReference type="AlphaFoldDB" id="A0A2R6NFH8"/>